<evidence type="ECO:0000313" key="10">
    <source>
        <dbReference type="EMBL" id="QDH69150.1"/>
    </source>
</evidence>
<feature type="binding site" evidence="7">
    <location>
        <position position="339"/>
    </location>
    <ligand>
        <name>Mn(2+)</name>
        <dbReference type="ChEBI" id="CHEBI:29035"/>
        <label>1</label>
    </ligand>
</feature>
<feature type="binding site" evidence="7">
    <location>
        <position position="258"/>
    </location>
    <ligand>
        <name>Mn(2+)</name>
        <dbReference type="ChEBI" id="CHEBI:29035"/>
        <label>1</label>
    </ligand>
</feature>
<feature type="binding site" evidence="7">
    <location>
        <position position="384"/>
    </location>
    <ligand>
        <name>Mn(2+)</name>
        <dbReference type="ChEBI" id="CHEBI:29035"/>
        <label>1</label>
    </ligand>
</feature>
<proteinExistence type="inferred from homology"/>
<reference evidence="10 11" key="1">
    <citation type="submission" date="2019-06" db="EMBL/GenBank/DDBJ databases">
        <title>Lysobacter alkalisoli sp. nov. isolated from saline-alkali soil.</title>
        <authorList>
            <person name="Sun J.-Q."/>
            <person name="Xu L."/>
        </authorList>
    </citation>
    <scope>NUCLEOTIDE SEQUENCE [LARGE SCALE GENOMIC DNA]</scope>
    <source>
        <strain evidence="10 11">SJ-36</strain>
    </source>
</reference>
<feature type="binding site" evidence="7">
    <location>
        <position position="258"/>
    </location>
    <ligand>
        <name>Mn(2+)</name>
        <dbReference type="ChEBI" id="CHEBI:29035"/>
        <label>2</label>
    </ligand>
</feature>
<accession>A0A514BP39</accession>
<dbReference type="InterPro" id="IPR022846">
    <property type="entry name" value="X_Pro_dipept"/>
</dbReference>
<dbReference type="Pfam" id="PF21216">
    <property type="entry name" value="PepQ_N"/>
    <property type="match status" value="1"/>
</dbReference>
<comment type="catalytic activity">
    <reaction evidence="7">
        <text>Xaa-L-Pro dipeptide + H2O = an L-alpha-amino acid + L-proline</text>
        <dbReference type="Rhea" id="RHEA:76407"/>
        <dbReference type="ChEBI" id="CHEBI:15377"/>
        <dbReference type="ChEBI" id="CHEBI:59869"/>
        <dbReference type="ChEBI" id="CHEBI:60039"/>
        <dbReference type="ChEBI" id="CHEBI:195196"/>
        <dbReference type="EC" id="3.4.13.9"/>
    </reaction>
</comment>
<dbReference type="InterPro" id="IPR001131">
    <property type="entry name" value="Peptidase_M24B_aminopep-P_CS"/>
</dbReference>
<dbReference type="PANTHER" id="PTHR43226">
    <property type="entry name" value="XAA-PRO AMINOPEPTIDASE 3"/>
    <property type="match status" value="1"/>
</dbReference>
<dbReference type="GO" id="GO:0016795">
    <property type="term" value="F:phosphoric triester hydrolase activity"/>
    <property type="evidence" value="ECO:0007669"/>
    <property type="project" value="InterPro"/>
</dbReference>
<protein>
    <recommendedName>
        <fullName evidence="7">Xaa-Pro dipeptidase</fullName>
        <shortName evidence="7">X-Pro dipeptidase</shortName>
        <ecNumber evidence="7">3.4.13.9</ecNumber>
    </recommendedName>
    <alternativeName>
        <fullName evidence="7">Imidodipeptidase</fullName>
    </alternativeName>
    <alternativeName>
        <fullName evidence="7">Proline dipeptidase</fullName>
        <shortName evidence="7">Prolidase</shortName>
    </alternativeName>
</protein>
<dbReference type="GO" id="GO:0008235">
    <property type="term" value="F:metalloexopeptidase activity"/>
    <property type="evidence" value="ECO:0007669"/>
    <property type="project" value="UniProtKB-UniRule"/>
</dbReference>
<dbReference type="GO" id="GO:0046872">
    <property type="term" value="F:metal ion binding"/>
    <property type="evidence" value="ECO:0007669"/>
    <property type="project" value="UniProtKB-KW"/>
</dbReference>
<dbReference type="GO" id="GO:0006508">
    <property type="term" value="P:proteolysis"/>
    <property type="evidence" value="ECO:0007669"/>
    <property type="project" value="UniProtKB-KW"/>
</dbReference>
<keyword evidence="5 7" id="KW-0482">Metalloprotease</keyword>
<dbReference type="SUPFAM" id="SSF55920">
    <property type="entry name" value="Creatinase/aminopeptidase"/>
    <property type="match status" value="1"/>
</dbReference>
<dbReference type="InterPro" id="IPR000994">
    <property type="entry name" value="Pept_M24"/>
</dbReference>
<dbReference type="GO" id="GO:0004177">
    <property type="term" value="F:aminopeptidase activity"/>
    <property type="evidence" value="ECO:0007669"/>
    <property type="project" value="TreeGrafter"/>
</dbReference>
<keyword evidence="3 7" id="KW-0378">Hydrolase</keyword>
<dbReference type="InterPro" id="IPR048819">
    <property type="entry name" value="PepQ_N"/>
</dbReference>
<keyword evidence="4 7" id="KW-0224">Dipeptidase</keyword>
<evidence type="ECO:0000259" key="8">
    <source>
        <dbReference type="Pfam" id="PF00557"/>
    </source>
</evidence>
<dbReference type="Proteomes" id="UP000317199">
    <property type="component" value="Chromosome"/>
</dbReference>
<keyword evidence="6 7" id="KW-0464">Manganese</keyword>
<dbReference type="GO" id="GO:0005829">
    <property type="term" value="C:cytosol"/>
    <property type="evidence" value="ECO:0007669"/>
    <property type="project" value="TreeGrafter"/>
</dbReference>
<gene>
    <name evidence="7 10" type="primary">pepQ</name>
    <name evidence="10" type="ORF">FKV23_02800</name>
</gene>
<keyword evidence="1 7" id="KW-0645">Protease</keyword>
<dbReference type="OrthoDB" id="9806388at2"/>
<dbReference type="KEGG" id="lyj:FKV23_02800"/>
<sequence length="445" mass="49061">MPATSPSILYRQHLDIVQQRATAALERGGFDHLLVPSGTLHYQAFDDRDYPYAVNPHFKAWAPLTRNPGSWLVFTPGHKPKLVYLQPHDYWHVVPEAPDGHWVEHFDIKIIRDANDAQQHLPKNSTRCAILGEPQSSLGKYGAYKPNNPAPVLDYLHYHRSFKTPYEVEMMREANRTGVHAHRAAERAFRAGASEFGIHLAYCQAARQDANDLPYSNIVALNEHGAILHYTERDRLPPKDIRSFLIDAGASHAGYASDITRSYATDTGGEFQALIDAVDAAQRKMCDQVRAGTDYKRIHIDAHLALAGILRDAGVLKVSPETALETGVSSAFFPHGIGHGIGLQVHDVAGFAASDSGGSIDKPAGHPYLRLTRMLEPGMAVTIEPGIYFIDMLLDEVKKNGHADAVNWDKVEALKPYGGIRIEDDVVCTDGEPENLTREAFAAAA</sequence>
<dbReference type="Gene3D" id="3.90.230.10">
    <property type="entry name" value="Creatinase/methionine aminopeptidase superfamily"/>
    <property type="match status" value="1"/>
</dbReference>
<feature type="binding site" evidence="7">
    <location>
        <position position="423"/>
    </location>
    <ligand>
        <name>Mn(2+)</name>
        <dbReference type="ChEBI" id="CHEBI:29035"/>
        <label>1</label>
    </ligand>
</feature>
<feature type="binding site" evidence="7">
    <location>
        <position position="423"/>
    </location>
    <ligand>
        <name>Mn(2+)</name>
        <dbReference type="ChEBI" id="CHEBI:29035"/>
        <label>2</label>
    </ligand>
</feature>
<dbReference type="EMBL" id="CP041242">
    <property type="protein sequence ID" value="QDH69150.1"/>
    <property type="molecule type" value="Genomic_DNA"/>
</dbReference>
<dbReference type="InterPro" id="IPR029149">
    <property type="entry name" value="Creatin/AminoP/Spt16_N"/>
</dbReference>
<evidence type="ECO:0000256" key="4">
    <source>
        <dbReference type="ARBA" id="ARBA00022997"/>
    </source>
</evidence>
<dbReference type="RefSeq" id="WP_141622492.1">
    <property type="nucleotide sequence ID" value="NZ_CP041242.1"/>
</dbReference>
<comment type="function">
    <text evidence="7">Splits dipeptides with a prolyl residue in the C-terminal position.</text>
</comment>
<evidence type="ECO:0000256" key="2">
    <source>
        <dbReference type="ARBA" id="ARBA00022723"/>
    </source>
</evidence>
<organism evidence="10 11">
    <name type="scientific">Marilutibacter alkalisoli</name>
    <dbReference type="NCBI Taxonomy" id="2591633"/>
    <lineage>
        <taxon>Bacteria</taxon>
        <taxon>Pseudomonadati</taxon>
        <taxon>Pseudomonadota</taxon>
        <taxon>Gammaproteobacteria</taxon>
        <taxon>Lysobacterales</taxon>
        <taxon>Lysobacteraceae</taxon>
        <taxon>Marilutibacter</taxon>
    </lineage>
</organism>
<feature type="domain" description="Xaa-Pro dipeptidase N-terminal" evidence="9">
    <location>
        <begin position="9"/>
        <end position="158"/>
    </location>
</feature>
<dbReference type="InterPro" id="IPR052433">
    <property type="entry name" value="X-Pro_dipept-like"/>
</dbReference>
<comment type="cofactor">
    <cofactor evidence="7">
        <name>Mn(2+)</name>
        <dbReference type="ChEBI" id="CHEBI:29035"/>
    </cofactor>
    <text evidence="7">Binds 2 manganese ions per subunit.</text>
</comment>
<keyword evidence="11" id="KW-1185">Reference proteome</keyword>
<feature type="domain" description="Peptidase M24" evidence="8">
    <location>
        <begin position="169"/>
        <end position="430"/>
    </location>
</feature>
<evidence type="ECO:0000256" key="3">
    <source>
        <dbReference type="ARBA" id="ARBA00022801"/>
    </source>
</evidence>
<dbReference type="AlphaFoldDB" id="A0A514BP39"/>
<dbReference type="HAMAP" id="MF_01279">
    <property type="entry name" value="X_Pro_dipeptid"/>
    <property type="match status" value="1"/>
</dbReference>
<dbReference type="NCBIfam" id="NF010133">
    <property type="entry name" value="PRK13607.1"/>
    <property type="match status" value="1"/>
</dbReference>
<evidence type="ECO:0000256" key="5">
    <source>
        <dbReference type="ARBA" id="ARBA00023049"/>
    </source>
</evidence>
<dbReference type="PROSITE" id="PS00491">
    <property type="entry name" value="PROLINE_PEPTIDASE"/>
    <property type="match status" value="1"/>
</dbReference>
<dbReference type="GO" id="GO:0102009">
    <property type="term" value="F:proline dipeptidase activity"/>
    <property type="evidence" value="ECO:0007669"/>
    <property type="project" value="UniProtKB-EC"/>
</dbReference>
<evidence type="ECO:0000256" key="1">
    <source>
        <dbReference type="ARBA" id="ARBA00022670"/>
    </source>
</evidence>
<dbReference type="PANTHER" id="PTHR43226:SF8">
    <property type="entry name" value="XAA-PRO DIPEPTIDASE"/>
    <property type="match status" value="1"/>
</dbReference>
<dbReference type="CDD" id="cd01087">
    <property type="entry name" value="Prolidase"/>
    <property type="match status" value="1"/>
</dbReference>
<dbReference type="Pfam" id="PF00557">
    <property type="entry name" value="Peptidase_M24"/>
    <property type="match status" value="1"/>
</dbReference>
<feature type="binding site" evidence="7">
    <location>
        <position position="247"/>
    </location>
    <ligand>
        <name>Mn(2+)</name>
        <dbReference type="ChEBI" id="CHEBI:29035"/>
        <label>2</label>
    </ligand>
</feature>
<dbReference type="InterPro" id="IPR036005">
    <property type="entry name" value="Creatinase/aminopeptidase-like"/>
</dbReference>
<comment type="similarity">
    <text evidence="7">Belongs to the peptidase M24B family. Bacterial-type prolidase subfamily.</text>
</comment>
<dbReference type="EC" id="3.4.13.9" evidence="7"/>
<evidence type="ECO:0000313" key="11">
    <source>
        <dbReference type="Proteomes" id="UP000317199"/>
    </source>
</evidence>
<evidence type="ECO:0000256" key="7">
    <source>
        <dbReference type="HAMAP-Rule" id="MF_01279"/>
    </source>
</evidence>
<keyword evidence="2 7" id="KW-0479">Metal-binding</keyword>
<evidence type="ECO:0000259" key="9">
    <source>
        <dbReference type="Pfam" id="PF21216"/>
    </source>
</evidence>
<evidence type="ECO:0000256" key="6">
    <source>
        <dbReference type="ARBA" id="ARBA00023211"/>
    </source>
</evidence>
<name>A0A514BP39_9GAMM</name>
<dbReference type="Gene3D" id="3.40.350.10">
    <property type="entry name" value="Creatinase/prolidase N-terminal domain"/>
    <property type="match status" value="1"/>
</dbReference>